<dbReference type="InterPro" id="IPR029039">
    <property type="entry name" value="Flavoprotein-like_sf"/>
</dbReference>
<dbReference type="PANTHER" id="PTHR30543:SF21">
    <property type="entry name" value="NAD(P)H-DEPENDENT FMN REDUCTASE LOT6"/>
    <property type="match status" value="1"/>
</dbReference>
<dbReference type="SUPFAM" id="SSF52218">
    <property type="entry name" value="Flavoproteins"/>
    <property type="match status" value="1"/>
</dbReference>
<protein>
    <submittedName>
        <fullName evidence="2">NAD(P)H-dependent oxidoreductase</fullName>
    </submittedName>
</protein>
<gene>
    <name evidence="2" type="ORF">G7057_01915</name>
</gene>
<feature type="domain" description="NADPH-dependent FMN reductase-like" evidence="1">
    <location>
        <begin position="1"/>
        <end position="145"/>
    </location>
</feature>
<dbReference type="Proteomes" id="UP000501451">
    <property type="component" value="Chromosome"/>
</dbReference>
<dbReference type="InterPro" id="IPR050712">
    <property type="entry name" value="NAD(P)H-dep_reductase"/>
</dbReference>
<accession>A0A6G7KCV8</accession>
<dbReference type="Pfam" id="PF03358">
    <property type="entry name" value="FMN_red"/>
    <property type="match status" value="1"/>
</dbReference>
<dbReference type="KEGG" id="jar:G7057_01915"/>
<dbReference type="GO" id="GO:0016491">
    <property type="term" value="F:oxidoreductase activity"/>
    <property type="evidence" value="ECO:0007669"/>
    <property type="project" value="InterPro"/>
</dbReference>
<organism evidence="2 3">
    <name type="scientific">Jeotgalibaca arthritidis</name>
    <dbReference type="NCBI Taxonomy" id="1868794"/>
    <lineage>
        <taxon>Bacteria</taxon>
        <taxon>Bacillati</taxon>
        <taxon>Bacillota</taxon>
        <taxon>Bacilli</taxon>
        <taxon>Lactobacillales</taxon>
        <taxon>Carnobacteriaceae</taxon>
        <taxon>Jeotgalibaca</taxon>
    </lineage>
</organism>
<dbReference type="GO" id="GO:0010181">
    <property type="term" value="F:FMN binding"/>
    <property type="evidence" value="ECO:0007669"/>
    <property type="project" value="TreeGrafter"/>
</dbReference>
<dbReference type="GO" id="GO:0005829">
    <property type="term" value="C:cytosol"/>
    <property type="evidence" value="ECO:0007669"/>
    <property type="project" value="TreeGrafter"/>
</dbReference>
<reference evidence="2 3" key="1">
    <citation type="journal article" date="2017" name="Int. J. Syst. Evol. Microbiol.">
        <title>Jeotgalibaca porci sp. nov. and Jeotgalibaca arthritidis sp. nov., isolated from pigs, and emended description of the genus Jeotgalibaca.</title>
        <authorList>
            <person name="Zamora L."/>
            <person name="Perez-Sancho M."/>
            <person name="Dominguez L."/>
            <person name="Fernandez-Garayzabal J.F."/>
            <person name="Vela A.I."/>
        </authorList>
    </citation>
    <scope>NUCLEOTIDE SEQUENCE [LARGE SCALE GENOMIC DNA]</scope>
    <source>
        <strain evidence="2 3">CECT 9157</strain>
    </source>
</reference>
<dbReference type="EMBL" id="CP049740">
    <property type="protein sequence ID" value="QII83075.1"/>
    <property type="molecule type" value="Genomic_DNA"/>
</dbReference>
<keyword evidence="3" id="KW-1185">Reference proteome</keyword>
<dbReference type="PANTHER" id="PTHR30543">
    <property type="entry name" value="CHROMATE REDUCTASE"/>
    <property type="match status" value="1"/>
</dbReference>
<sequence length="185" mass="20047">MKIGIISGSVREGNNAAAVSQWVNDFAVKRNDEGIEYEVVLLSDYALPLLGAAVPAEYQETAQAAVKAWSEKMASFDGYIFVTPEYNHSVGGALKNAMDYLKPEVANKAAALVGYGSLGGARAHENMRSILGELSVASVHTTVNFSLMSDFENMSVFKPNAYNEVNANGMLDDLLLWSKAFQTIR</sequence>
<proteinExistence type="predicted"/>
<dbReference type="AlphaFoldDB" id="A0A6G7KCV8"/>
<name>A0A6G7KCV8_9LACT</name>
<evidence type="ECO:0000313" key="3">
    <source>
        <dbReference type="Proteomes" id="UP000501451"/>
    </source>
</evidence>
<evidence type="ECO:0000313" key="2">
    <source>
        <dbReference type="EMBL" id="QII83075.1"/>
    </source>
</evidence>
<dbReference type="InterPro" id="IPR005025">
    <property type="entry name" value="FMN_Rdtase-like_dom"/>
</dbReference>
<dbReference type="Gene3D" id="3.40.50.360">
    <property type="match status" value="1"/>
</dbReference>
<evidence type="ECO:0000259" key="1">
    <source>
        <dbReference type="Pfam" id="PF03358"/>
    </source>
</evidence>